<dbReference type="InterPro" id="IPR016166">
    <property type="entry name" value="FAD-bd_PCMH"/>
</dbReference>
<keyword evidence="2" id="KW-0285">Flavoprotein</keyword>
<proteinExistence type="inferred from homology"/>
<dbReference type="Gene3D" id="3.30.465.10">
    <property type="match status" value="1"/>
</dbReference>
<dbReference type="eggNOG" id="COG0277">
    <property type="taxonomic scope" value="Bacteria"/>
</dbReference>
<dbReference type="InterPro" id="IPR051914">
    <property type="entry name" value="FAD-linked_OxidoTrans_Type4"/>
</dbReference>
<dbReference type="SUPFAM" id="SSF55103">
    <property type="entry name" value="FAD-linked oxidases, C-terminal domain"/>
    <property type="match status" value="1"/>
</dbReference>
<protein>
    <submittedName>
        <fullName evidence="6">Lactate dehydrogenase (Oxidoreductase)</fullName>
    </submittedName>
</protein>
<dbReference type="GO" id="GO:0071949">
    <property type="term" value="F:FAD binding"/>
    <property type="evidence" value="ECO:0007669"/>
    <property type="project" value="InterPro"/>
</dbReference>
<dbReference type="InterPro" id="IPR036318">
    <property type="entry name" value="FAD-bd_PCMH-like_sf"/>
</dbReference>
<accession>X0PG73</accession>
<feature type="domain" description="FAD-binding PCMH-type" evidence="5">
    <location>
        <begin position="45"/>
        <end position="224"/>
    </location>
</feature>
<evidence type="ECO:0000256" key="1">
    <source>
        <dbReference type="ARBA" id="ARBA00008000"/>
    </source>
</evidence>
<dbReference type="Pfam" id="PF02913">
    <property type="entry name" value="FAD-oxidase_C"/>
    <property type="match status" value="1"/>
</dbReference>
<evidence type="ECO:0000313" key="7">
    <source>
        <dbReference type="Proteomes" id="UP000051236"/>
    </source>
</evidence>
<keyword evidence="4" id="KW-0560">Oxidoreductase</keyword>
<organism evidence="6 7">
    <name type="scientific">Agrilactobacillus composti DSM 18527 = JCM 14202</name>
    <dbReference type="NCBI Taxonomy" id="1423734"/>
    <lineage>
        <taxon>Bacteria</taxon>
        <taxon>Bacillati</taxon>
        <taxon>Bacillota</taxon>
        <taxon>Bacilli</taxon>
        <taxon>Lactobacillales</taxon>
        <taxon>Lactobacillaceae</taxon>
        <taxon>Agrilactobacillus</taxon>
    </lineage>
</organism>
<dbReference type="OrthoDB" id="9767256at2"/>
<reference evidence="6 7" key="1">
    <citation type="journal article" date="2015" name="Genome Announc.">
        <title>Expanding the biotechnology potential of lactobacilli through comparative genomics of 213 strains and associated genera.</title>
        <authorList>
            <person name="Sun Z."/>
            <person name="Harris H.M."/>
            <person name="McCann A."/>
            <person name="Guo C."/>
            <person name="Argimon S."/>
            <person name="Zhang W."/>
            <person name="Yang X."/>
            <person name="Jeffery I.B."/>
            <person name="Cooney J.C."/>
            <person name="Kagawa T.F."/>
            <person name="Liu W."/>
            <person name="Song Y."/>
            <person name="Salvetti E."/>
            <person name="Wrobel A."/>
            <person name="Rasinkangas P."/>
            <person name="Parkhill J."/>
            <person name="Rea M.C."/>
            <person name="O'Sullivan O."/>
            <person name="Ritari J."/>
            <person name="Douillard F.P."/>
            <person name="Paul Ross R."/>
            <person name="Yang R."/>
            <person name="Briner A.E."/>
            <person name="Felis G.E."/>
            <person name="de Vos W.M."/>
            <person name="Barrangou R."/>
            <person name="Klaenhammer T.R."/>
            <person name="Caufield P.W."/>
            <person name="Cui Y."/>
            <person name="Zhang H."/>
            <person name="O'Toole P.W."/>
        </authorList>
    </citation>
    <scope>NUCLEOTIDE SEQUENCE [LARGE SCALE GENOMIC DNA]</scope>
    <source>
        <strain evidence="6 7">DSM 18527</strain>
    </source>
</reference>
<keyword evidence="7" id="KW-1185">Reference proteome</keyword>
<dbReference type="PANTHER" id="PTHR42934:SF2">
    <property type="entry name" value="GLYCOLATE OXIDASE SUBUNIT GLCD"/>
    <property type="match status" value="1"/>
</dbReference>
<dbReference type="EMBL" id="AZGA01000041">
    <property type="protein sequence ID" value="KRM33889.1"/>
    <property type="molecule type" value="Genomic_DNA"/>
</dbReference>
<evidence type="ECO:0000259" key="5">
    <source>
        <dbReference type="PROSITE" id="PS51387"/>
    </source>
</evidence>
<dbReference type="InterPro" id="IPR004113">
    <property type="entry name" value="FAD-bd_oxidored_4_C"/>
</dbReference>
<dbReference type="PATRIC" id="fig|1423734.3.peg.2351"/>
<name>X0PG73_9LACO</name>
<sequence>MAVFPAFNRSDILADLKAATPHAEVHIDDAVALKFSANGRAQDAIQGRILAYVAVGDVADIQGVLRVARQYHIPVIPQSADTSTVIGADGIDGSIILSTIRMNKIQEISKGDFLAVVQPGVINGDLDKAAREQGMFYAPDPGSKPISSIGGNVATNAGGMSSVKYGVTKDSILGLKVVLADGREIKVGGRTLKQAFGYDLTQLFVGSEGTLGIVTEITVKLYPIPVGNAVTGVAFFPDMAALASTVQDLRLSGIYPVMLEALDGKTVQALDEYEGTHYAKSATASMLIFKLDAGGEASLAIAEQILKDHQAENVSVTADPTEAAQLMKLRQDMLPAVFAHGNHIMEDMAVPLSKLPEMMNYVQEVAQKLDVDVYTAGHAGDGNVHPSLLWPKDQAEPPAKIIEATRLMFHKALALGGTISGEHAVGMSKNQWTNVELGFDVDSIQHQIKNLFDPLGILNPKRKIN</sequence>
<dbReference type="FunFam" id="3.30.70.2740:FF:000001">
    <property type="entry name" value="D-lactate dehydrogenase mitochondrial"/>
    <property type="match status" value="1"/>
</dbReference>
<comment type="caution">
    <text evidence="6">The sequence shown here is derived from an EMBL/GenBank/DDBJ whole genome shotgun (WGS) entry which is preliminary data.</text>
</comment>
<evidence type="ECO:0000313" key="6">
    <source>
        <dbReference type="EMBL" id="KRM33889.1"/>
    </source>
</evidence>
<dbReference type="InterPro" id="IPR016169">
    <property type="entry name" value="FAD-bd_PCMH_sub2"/>
</dbReference>
<dbReference type="InterPro" id="IPR016164">
    <property type="entry name" value="FAD-linked_Oxase-like_C"/>
</dbReference>
<dbReference type="Gene3D" id="3.30.70.2740">
    <property type="match status" value="1"/>
</dbReference>
<evidence type="ECO:0000256" key="4">
    <source>
        <dbReference type="ARBA" id="ARBA00023002"/>
    </source>
</evidence>
<evidence type="ECO:0000256" key="3">
    <source>
        <dbReference type="ARBA" id="ARBA00022827"/>
    </source>
</evidence>
<dbReference type="PROSITE" id="PS51387">
    <property type="entry name" value="FAD_PCMH"/>
    <property type="match status" value="1"/>
</dbReference>
<keyword evidence="3" id="KW-0274">FAD</keyword>
<dbReference type="PANTHER" id="PTHR42934">
    <property type="entry name" value="GLYCOLATE OXIDASE SUBUNIT GLCD"/>
    <property type="match status" value="1"/>
</dbReference>
<dbReference type="Proteomes" id="UP000051236">
    <property type="component" value="Unassembled WGS sequence"/>
</dbReference>
<dbReference type="SUPFAM" id="SSF56176">
    <property type="entry name" value="FAD-binding/transporter-associated domain-like"/>
    <property type="match status" value="1"/>
</dbReference>
<dbReference type="Pfam" id="PF01565">
    <property type="entry name" value="FAD_binding_4"/>
    <property type="match status" value="1"/>
</dbReference>
<dbReference type="GO" id="GO:0016491">
    <property type="term" value="F:oxidoreductase activity"/>
    <property type="evidence" value="ECO:0007669"/>
    <property type="project" value="UniProtKB-KW"/>
</dbReference>
<dbReference type="AlphaFoldDB" id="X0PG73"/>
<dbReference type="InterPro" id="IPR006094">
    <property type="entry name" value="Oxid_FAD_bind_N"/>
</dbReference>
<dbReference type="STRING" id="1423734.FC83_GL002319"/>
<comment type="similarity">
    <text evidence="1">Belongs to the FAD-binding oxidoreductase/transferase type 4 family.</text>
</comment>
<dbReference type="RefSeq" id="WP_035454524.1">
    <property type="nucleotide sequence ID" value="NZ_AZGA01000041.1"/>
</dbReference>
<evidence type="ECO:0000256" key="2">
    <source>
        <dbReference type="ARBA" id="ARBA00022630"/>
    </source>
</evidence>
<gene>
    <name evidence="6" type="ORF">FC83_GL002319</name>
</gene>